<feature type="transmembrane region" description="Helical" evidence="24">
    <location>
        <begin position="809"/>
        <end position="828"/>
    </location>
</feature>
<feature type="transmembrane region" description="Helical" evidence="24">
    <location>
        <begin position="896"/>
        <end position="916"/>
    </location>
</feature>
<feature type="chain" id="PRO_5042276213" description="NAD(P) transhydrogenase, mitochondrial" evidence="25">
    <location>
        <begin position="22"/>
        <end position="1125"/>
    </location>
</feature>
<keyword evidence="14 24" id="KW-1133">Transmembrane helix</keyword>
<feature type="transmembrane region" description="Helical" evidence="24">
    <location>
        <begin position="739"/>
        <end position="756"/>
    </location>
</feature>
<evidence type="ECO:0000256" key="5">
    <source>
        <dbReference type="ARBA" id="ARBA00012943"/>
    </source>
</evidence>
<evidence type="ECO:0000256" key="17">
    <source>
        <dbReference type="ARBA" id="ARBA00023128"/>
    </source>
</evidence>
<evidence type="ECO:0000259" key="27">
    <source>
        <dbReference type="SMART" id="SM01003"/>
    </source>
</evidence>
<dbReference type="SMART" id="SM01002">
    <property type="entry name" value="AlaDh_PNT_C"/>
    <property type="match status" value="1"/>
</dbReference>
<feature type="transmembrane region" description="Helical" evidence="24">
    <location>
        <begin position="840"/>
        <end position="859"/>
    </location>
</feature>
<dbReference type="NCBIfam" id="TIGR00561">
    <property type="entry name" value="pntA"/>
    <property type="match status" value="1"/>
</dbReference>
<evidence type="ECO:0000256" key="10">
    <source>
        <dbReference type="ARBA" id="ARBA00022792"/>
    </source>
</evidence>
<evidence type="ECO:0000256" key="7">
    <source>
        <dbReference type="ARBA" id="ARBA00022519"/>
    </source>
</evidence>
<evidence type="ECO:0000313" key="28">
    <source>
        <dbReference type="EMBL" id="CAJ1934254.1"/>
    </source>
</evidence>
<feature type="signal peptide" evidence="25">
    <location>
        <begin position="1"/>
        <end position="21"/>
    </location>
</feature>
<evidence type="ECO:0000256" key="19">
    <source>
        <dbReference type="ARBA" id="ARBA00048202"/>
    </source>
</evidence>
<dbReference type="SUPFAM" id="SSF51735">
    <property type="entry name" value="NAD(P)-binding Rossmann-fold domains"/>
    <property type="match status" value="1"/>
</dbReference>
<keyword evidence="9" id="KW-0547">Nucleotide-binding</keyword>
<dbReference type="GO" id="GO:0008750">
    <property type="term" value="F:proton-translocating NAD(P)+ transhydrogenase activity"/>
    <property type="evidence" value="ECO:0007669"/>
    <property type="project" value="UniProtKB-EC"/>
</dbReference>
<dbReference type="Pfam" id="PF12769">
    <property type="entry name" value="PNTB_4TM"/>
    <property type="match status" value="1"/>
</dbReference>
<evidence type="ECO:0000313" key="29">
    <source>
        <dbReference type="Proteomes" id="UP001295423"/>
    </source>
</evidence>
<dbReference type="Pfam" id="PF02233">
    <property type="entry name" value="PNTB"/>
    <property type="match status" value="1"/>
</dbReference>
<keyword evidence="8 24" id="KW-0812">Transmembrane</keyword>
<dbReference type="InterPro" id="IPR034300">
    <property type="entry name" value="PNTB-like"/>
</dbReference>
<dbReference type="GO" id="GO:0005886">
    <property type="term" value="C:plasma membrane"/>
    <property type="evidence" value="ECO:0007669"/>
    <property type="project" value="UniProtKB-SubCell"/>
</dbReference>
<evidence type="ECO:0000256" key="25">
    <source>
        <dbReference type="SAM" id="SignalP"/>
    </source>
</evidence>
<evidence type="ECO:0000259" key="26">
    <source>
        <dbReference type="SMART" id="SM01002"/>
    </source>
</evidence>
<dbReference type="GO" id="GO:0005743">
    <property type="term" value="C:mitochondrial inner membrane"/>
    <property type="evidence" value="ECO:0007669"/>
    <property type="project" value="UniProtKB-SubCell"/>
</dbReference>
<feature type="transmembrane region" description="Helical" evidence="24">
    <location>
        <begin position="550"/>
        <end position="572"/>
    </location>
</feature>
<dbReference type="AlphaFoldDB" id="A0AAD2FF35"/>
<keyword evidence="13" id="KW-1278">Translocase</keyword>
<keyword evidence="17" id="KW-0496">Mitochondrion</keyword>
<protein>
    <recommendedName>
        <fullName evidence="22">NAD(P) transhydrogenase, mitochondrial</fullName>
        <ecNumber evidence="5">7.1.1.1</ecNumber>
    </recommendedName>
    <alternativeName>
        <fullName evidence="23">Nicotinamide nucleotide transhydrogenase</fullName>
    </alternativeName>
</protein>
<dbReference type="EMBL" id="CAKOGP040000335">
    <property type="protein sequence ID" value="CAJ1934254.1"/>
    <property type="molecule type" value="Genomic_DNA"/>
</dbReference>
<keyword evidence="16" id="KW-0520">NAD</keyword>
<evidence type="ECO:0000256" key="1">
    <source>
        <dbReference type="ARBA" id="ARBA00004292"/>
    </source>
</evidence>
<reference evidence="28" key="1">
    <citation type="submission" date="2023-08" db="EMBL/GenBank/DDBJ databases">
        <authorList>
            <person name="Audoor S."/>
            <person name="Bilcke G."/>
        </authorList>
    </citation>
    <scope>NUCLEOTIDE SEQUENCE</scope>
</reference>
<sequence>MKISNLLFLTTSLLLHGLSSGFAPSIAPLAARKVVLTSRSFQALKVGKSVDDNKATSVAEDSVGKAFESIESKFLGQPIPYSDLTIGVLKETFKGENRVSQTPDSVQSLVKAGFTVIVEAGAGEKASFGDAAYVGAGALVLSREQVFQDSDIISKIRPPNEEEVPKLEGKTLVGLLSPSINPELYQELVDQNTNIFALDCVPRLLSRGQTFDTLSSQANIAGYRAVVEAAEAFPRFFAGQMTAAGKVPPAKVLVLGAGVAGLAAIQTAKNMGAIVRAFDVRPVTKEQVESMGATFLEVDIDEDGSGGGGYAKEMSDNYKKAQAAMMLQQAKDVDIIITTALIPGRKAPILVNEEMLNAMRPGSVCVDLAAANGGNVAQTVADEVITTSNGVKIVGYTDLPSRLASTASTLFANNVAKFILSIGPQTTKEKGMFQVDLKDDAVQNMLIAYNGEARWPDKIIPFSPPPPPKAETVEVEVLTPGQEKALLDKNSKEEYIQNSMYASIAAMALIAFGLNGESESSVNMLTAFALAGLAGYQVVWGVAPALHSPLMAVTNAISGLTALGGMILLGHASSDTTGLIPDSAAHWMGAIATLLSFINISGGFLISGKMLDLFRRPEDPKEYFEFYLVPVAMILTGMAVAVFSPIGDLGVMSGTVEIAASILCISAIAGLANQKTARTGNVLGLTGVGLGLAATASDMALSGASTASFAQAGVMGGVGAAVGAALASKVGPTELPQTVAAFHSLVGLAAMAGAAGEFLGNPNLDGGVLATIYLATLIGGVTFSGSLVAFGKLAGMMSSKALSLPGRDLINLGMLAICATGFATFLDPSLASGALDMDPASVQLASLGLVGATSSILGYHLTASIGGADMPVVITVLNSYSGWALAAEGFLLDYPLLAQVGALIGFSGAILTWIMCEAMGRDILNVILGGAGTPQPSALQGEAAVIEGEITTTNVDLVAEALREARNIIIAPGYGLAVAQGQFAIADIAKKLKAMGKNVRFGIHPVAGRMPGQLNVLLAEAGVPYDMVFEMEEINEDFEDTDVTLVIGASDTVSSAAEDDPSCSIYGMPVLRVWKSGQVFVFKRSIGNTGYAGMQNPILFKDNADVLLGDAKETCEALRAAVDSM</sequence>
<dbReference type="InterPro" id="IPR029035">
    <property type="entry name" value="DHS-like_NAD/FAD-binding_dom"/>
</dbReference>
<evidence type="ECO:0000256" key="13">
    <source>
        <dbReference type="ARBA" id="ARBA00022967"/>
    </source>
</evidence>
<keyword evidence="18 24" id="KW-0472">Membrane</keyword>
<gene>
    <name evidence="28" type="ORF">CYCCA115_LOCUS3664</name>
</gene>
<comment type="function">
    <text evidence="20">The transhydrogenation between NADH and NADP is coupled to respiration and ATP hydrolysis and functions as a proton pump across the membrane. May play a role in reactive oxygen species (ROS) detoxification in the adrenal gland.</text>
</comment>
<comment type="subunit">
    <text evidence="4">Homodimer.</text>
</comment>
<feature type="transmembrane region" description="Helical" evidence="24">
    <location>
        <begin position="768"/>
        <end position="789"/>
    </location>
</feature>
<dbReference type="InterPro" id="IPR026255">
    <property type="entry name" value="NADP_transhyd_a"/>
</dbReference>
<keyword evidence="25" id="KW-0732">Signal</keyword>
<evidence type="ECO:0000256" key="9">
    <source>
        <dbReference type="ARBA" id="ARBA00022741"/>
    </source>
</evidence>
<feature type="domain" description="Alanine dehydrogenase/pyridine nucleotide transhydrogenase NAD(H)-binding" evidence="26">
    <location>
        <begin position="230"/>
        <end position="395"/>
    </location>
</feature>
<dbReference type="GO" id="GO:0006740">
    <property type="term" value="P:NADPH regeneration"/>
    <property type="evidence" value="ECO:0007669"/>
    <property type="project" value="TreeGrafter"/>
</dbReference>
<dbReference type="InterPro" id="IPR007886">
    <property type="entry name" value="AlaDH/PNT_N"/>
</dbReference>
<dbReference type="InterPro" id="IPR036291">
    <property type="entry name" value="NAD(P)-bd_dom_sf"/>
</dbReference>
<dbReference type="SUPFAM" id="SSF52283">
    <property type="entry name" value="Formate/glycerate dehydrogenase catalytic domain-like"/>
    <property type="match status" value="1"/>
</dbReference>
<evidence type="ECO:0000256" key="12">
    <source>
        <dbReference type="ARBA" id="ARBA00022946"/>
    </source>
</evidence>
<dbReference type="SMART" id="SM01003">
    <property type="entry name" value="AlaDh_PNT_N"/>
    <property type="match status" value="1"/>
</dbReference>
<dbReference type="FunFam" id="3.40.50.1220:FF:000002">
    <property type="entry name" value="NAD(P) transhydrogenase subunit beta"/>
    <property type="match status" value="1"/>
</dbReference>
<keyword evidence="29" id="KW-1185">Reference proteome</keyword>
<evidence type="ECO:0000256" key="18">
    <source>
        <dbReference type="ARBA" id="ARBA00023136"/>
    </source>
</evidence>
<proteinExistence type="inferred from homology"/>
<dbReference type="NCBIfam" id="NF006942">
    <property type="entry name" value="PRK09424.1"/>
    <property type="match status" value="1"/>
</dbReference>
<organism evidence="28 29">
    <name type="scientific">Cylindrotheca closterium</name>
    <dbReference type="NCBI Taxonomy" id="2856"/>
    <lineage>
        <taxon>Eukaryota</taxon>
        <taxon>Sar</taxon>
        <taxon>Stramenopiles</taxon>
        <taxon>Ochrophyta</taxon>
        <taxon>Bacillariophyta</taxon>
        <taxon>Bacillariophyceae</taxon>
        <taxon>Bacillariophycidae</taxon>
        <taxon>Bacillariales</taxon>
        <taxon>Bacillariaceae</taxon>
        <taxon>Cylindrotheca</taxon>
    </lineage>
</organism>
<evidence type="ECO:0000256" key="16">
    <source>
        <dbReference type="ARBA" id="ARBA00023027"/>
    </source>
</evidence>
<feature type="transmembrane region" description="Helical" evidence="24">
    <location>
        <begin position="652"/>
        <end position="672"/>
    </location>
</feature>
<evidence type="ECO:0000256" key="15">
    <source>
        <dbReference type="ARBA" id="ARBA00022990"/>
    </source>
</evidence>
<dbReference type="SUPFAM" id="SSF52467">
    <property type="entry name" value="DHS-like NAD/FAD-binding domain"/>
    <property type="match status" value="1"/>
</dbReference>
<comment type="subcellular location">
    <subcellularLocation>
        <location evidence="2">Cell inner membrane</location>
        <topology evidence="2">Multi-pass membrane protein</topology>
    </subcellularLocation>
    <subcellularLocation>
        <location evidence="1">Mitochondrion inner membrane</location>
        <topology evidence="1">Multi-pass membrane protein</topology>
        <orientation evidence="1">Matrix side</orientation>
    </subcellularLocation>
</comment>
<keyword evidence="15" id="KW-0007">Acetylation</keyword>
<feature type="transmembrane region" description="Helical" evidence="24">
    <location>
        <begin position="626"/>
        <end position="646"/>
    </location>
</feature>
<dbReference type="Pfam" id="PF05222">
    <property type="entry name" value="AlaDh_PNT_N"/>
    <property type="match status" value="1"/>
</dbReference>
<comment type="catalytic activity">
    <reaction evidence="19">
        <text>NAD(+) + NADPH + H(+)(in) = NADH + NADP(+) + H(+)(out)</text>
        <dbReference type="Rhea" id="RHEA:47992"/>
        <dbReference type="ChEBI" id="CHEBI:15378"/>
        <dbReference type="ChEBI" id="CHEBI:57540"/>
        <dbReference type="ChEBI" id="CHEBI:57783"/>
        <dbReference type="ChEBI" id="CHEBI:57945"/>
        <dbReference type="ChEBI" id="CHEBI:58349"/>
        <dbReference type="EC" id="7.1.1.1"/>
    </reaction>
</comment>
<evidence type="ECO:0000256" key="3">
    <source>
        <dbReference type="ARBA" id="ARBA00005624"/>
    </source>
</evidence>
<evidence type="ECO:0000256" key="20">
    <source>
        <dbReference type="ARBA" id="ARBA00054910"/>
    </source>
</evidence>
<evidence type="ECO:0000256" key="21">
    <source>
        <dbReference type="ARBA" id="ARBA00061558"/>
    </source>
</evidence>
<name>A0AAD2FF35_9STRA</name>
<dbReference type="PANTHER" id="PTHR10160:SF19">
    <property type="entry name" value="PROTON-TRANSLOCATING NAD(P)(+) TRANSHYDROGENASE"/>
    <property type="match status" value="1"/>
</dbReference>
<keyword evidence="11" id="KW-0521">NADP</keyword>
<evidence type="ECO:0000256" key="22">
    <source>
        <dbReference type="ARBA" id="ARBA00074145"/>
    </source>
</evidence>
<feature type="transmembrane region" description="Helical" evidence="24">
    <location>
        <begin position="871"/>
        <end position="890"/>
    </location>
</feature>
<dbReference type="PANTHER" id="PTHR10160">
    <property type="entry name" value="NAD(P) TRANSHYDROGENASE"/>
    <property type="match status" value="1"/>
</dbReference>
<evidence type="ECO:0000256" key="8">
    <source>
        <dbReference type="ARBA" id="ARBA00022692"/>
    </source>
</evidence>
<evidence type="ECO:0000256" key="11">
    <source>
        <dbReference type="ARBA" id="ARBA00022857"/>
    </source>
</evidence>
<evidence type="ECO:0000256" key="6">
    <source>
        <dbReference type="ARBA" id="ARBA00022475"/>
    </source>
</evidence>
<dbReference type="InterPro" id="IPR007698">
    <property type="entry name" value="AlaDH/PNT_NAD(H)-bd"/>
</dbReference>
<dbReference type="Gene3D" id="3.40.50.720">
    <property type="entry name" value="NAD(P)-binding Rossmann-like Domain"/>
    <property type="match status" value="2"/>
</dbReference>
<feature type="transmembrane region" description="Helical" evidence="24">
    <location>
        <begin position="679"/>
        <end position="697"/>
    </location>
</feature>
<evidence type="ECO:0000256" key="4">
    <source>
        <dbReference type="ARBA" id="ARBA00011738"/>
    </source>
</evidence>
<dbReference type="GO" id="GO:0050661">
    <property type="term" value="F:NADP binding"/>
    <property type="evidence" value="ECO:0007669"/>
    <property type="project" value="TreeGrafter"/>
</dbReference>
<feature type="domain" description="Alanine dehydrogenase/pyridine nucleotide transhydrogenase N-terminal" evidence="27">
    <location>
        <begin position="87"/>
        <end position="221"/>
    </location>
</feature>
<keyword evidence="12" id="KW-0809">Transit peptide</keyword>
<dbReference type="InterPro" id="IPR024605">
    <property type="entry name" value="NADP_transhyd_a_C"/>
</dbReference>
<comment type="similarity">
    <text evidence="3">In the N-terminal section; belongs to the AlaDH/PNT family.</text>
</comment>
<keyword evidence="7" id="KW-0997">Cell inner membrane</keyword>
<dbReference type="EC" id="7.1.1.1" evidence="5"/>
<evidence type="ECO:0000256" key="24">
    <source>
        <dbReference type="SAM" id="Phobius"/>
    </source>
</evidence>
<keyword evidence="10" id="KW-0999">Mitochondrion inner membrane</keyword>
<accession>A0AAD2FF35</accession>
<evidence type="ECO:0000256" key="23">
    <source>
        <dbReference type="ARBA" id="ARBA00079255"/>
    </source>
</evidence>
<dbReference type="FunFam" id="3.40.50.720:FF:000028">
    <property type="entry name" value="NAD(P) transhydrogenase subunit alpha"/>
    <property type="match status" value="1"/>
</dbReference>
<dbReference type="CDD" id="cd05304">
    <property type="entry name" value="Rubrum_tdh"/>
    <property type="match status" value="1"/>
</dbReference>
<feature type="transmembrane region" description="Helical" evidence="24">
    <location>
        <begin position="524"/>
        <end position="543"/>
    </location>
</feature>
<comment type="caution">
    <text evidence="28">The sequence shown here is derived from an EMBL/GenBank/DDBJ whole genome shotgun (WGS) entry which is preliminary data.</text>
</comment>
<feature type="transmembrane region" description="Helical" evidence="24">
    <location>
        <begin position="709"/>
        <end position="727"/>
    </location>
</feature>
<comment type="similarity">
    <text evidence="21">In the C-terminal section; belongs to the PNT beta subunit family.</text>
</comment>
<dbReference type="Proteomes" id="UP001295423">
    <property type="component" value="Unassembled WGS sequence"/>
</dbReference>
<evidence type="ECO:0000256" key="2">
    <source>
        <dbReference type="ARBA" id="ARBA00004429"/>
    </source>
</evidence>
<dbReference type="Pfam" id="PF01262">
    <property type="entry name" value="AlaDh_PNT_C"/>
    <property type="match status" value="1"/>
</dbReference>
<dbReference type="Gene3D" id="3.40.50.1220">
    <property type="entry name" value="TPP-binding domain"/>
    <property type="match status" value="1"/>
</dbReference>
<evidence type="ECO:0000256" key="14">
    <source>
        <dbReference type="ARBA" id="ARBA00022989"/>
    </source>
</evidence>
<feature type="transmembrane region" description="Helical" evidence="24">
    <location>
        <begin position="584"/>
        <end position="606"/>
    </location>
</feature>
<keyword evidence="6" id="KW-1003">Cell membrane</keyword>